<dbReference type="GO" id="GO:0008784">
    <property type="term" value="F:alanine racemase activity"/>
    <property type="evidence" value="ECO:0007669"/>
    <property type="project" value="UniProtKB-UniRule"/>
</dbReference>
<feature type="active site" description="Proton acceptor; specific for D-alanine" evidence="5">
    <location>
        <position position="492"/>
    </location>
</feature>
<dbReference type="Gene3D" id="3.20.20.10">
    <property type="entry name" value="Alanine racemase"/>
    <property type="match status" value="1"/>
</dbReference>
<dbReference type="FunFam" id="3.20.20.10:FF:000002">
    <property type="entry name" value="Alanine racemase"/>
    <property type="match status" value="1"/>
</dbReference>
<dbReference type="Gene3D" id="3.40.1190.10">
    <property type="entry name" value="Mur-like, catalytic domain"/>
    <property type="match status" value="1"/>
</dbReference>
<dbReference type="InterPro" id="IPR001608">
    <property type="entry name" value="Ala_racemase_N"/>
</dbReference>
<comment type="catalytic activity">
    <reaction evidence="1 5">
        <text>L-alanine = D-alanine</text>
        <dbReference type="Rhea" id="RHEA:20249"/>
        <dbReference type="ChEBI" id="CHEBI:57416"/>
        <dbReference type="ChEBI" id="CHEBI:57972"/>
        <dbReference type="EC" id="5.1.1.1"/>
    </reaction>
</comment>
<dbReference type="Gene3D" id="3.90.190.20">
    <property type="entry name" value="Mur ligase, C-terminal domain"/>
    <property type="match status" value="1"/>
</dbReference>
<dbReference type="PANTHER" id="PTHR30511">
    <property type="entry name" value="ALANINE RACEMASE"/>
    <property type="match status" value="1"/>
</dbReference>
<evidence type="ECO:0000256" key="7">
    <source>
        <dbReference type="PIRSR" id="PIRSR600821-52"/>
    </source>
</evidence>
<dbReference type="KEGG" id="rhoz:GXP67_25755"/>
<dbReference type="Pfam" id="PF00842">
    <property type="entry name" value="Ala_racemase_C"/>
    <property type="match status" value="1"/>
</dbReference>
<dbReference type="Gene3D" id="2.40.37.10">
    <property type="entry name" value="Lyase, Ornithine Decarboxylase, Chain A, domain 1"/>
    <property type="match status" value="1"/>
</dbReference>
<dbReference type="SUPFAM" id="SSF50621">
    <property type="entry name" value="Alanine racemase C-terminal domain-like"/>
    <property type="match status" value="1"/>
</dbReference>
<evidence type="ECO:0000256" key="4">
    <source>
        <dbReference type="ARBA" id="ARBA00023235"/>
    </source>
</evidence>
<dbReference type="NCBIfam" id="TIGR00492">
    <property type="entry name" value="alr"/>
    <property type="match status" value="1"/>
</dbReference>
<dbReference type="RefSeq" id="WP_162445791.1">
    <property type="nucleotide sequence ID" value="NZ_CP048222.1"/>
</dbReference>
<dbReference type="SUPFAM" id="SSF63418">
    <property type="entry name" value="MurE/MurF N-terminal domain"/>
    <property type="match status" value="1"/>
</dbReference>
<keyword evidence="10" id="KW-1185">Reference proteome</keyword>
<dbReference type="GO" id="GO:0016881">
    <property type="term" value="F:acid-amino acid ligase activity"/>
    <property type="evidence" value="ECO:0007669"/>
    <property type="project" value="InterPro"/>
</dbReference>
<gene>
    <name evidence="9" type="ORF">GXP67_25755</name>
</gene>
<evidence type="ECO:0000313" key="9">
    <source>
        <dbReference type="EMBL" id="QHT69807.1"/>
    </source>
</evidence>
<dbReference type="Pfam" id="PF08245">
    <property type="entry name" value="Mur_ligase_M"/>
    <property type="match status" value="1"/>
</dbReference>
<evidence type="ECO:0000256" key="2">
    <source>
        <dbReference type="ARBA" id="ARBA00001933"/>
    </source>
</evidence>
<dbReference type="UniPathway" id="UPA00042">
    <property type="reaction ID" value="UER00497"/>
</dbReference>
<dbReference type="EC" id="5.1.1.1" evidence="5"/>
<dbReference type="SUPFAM" id="SSF51419">
    <property type="entry name" value="PLP-binding barrel"/>
    <property type="match status" value="1"/>
</dbReference>
<dbReference type="Proteomes" id="UP000480178">
    <property type="component" value="Chromosome"/>
</dbReference>
<comment type="cofactor">
    <cofactor evidence="2 5 6">
        <name>pyridoxal 5'-phosphate</name>
        <dbReference type="ChEBI" id="CHEBI:597326"/>
    </cofactor>
</comment>
<keyword evidence="4 5" id="KW-0413">Isomerase</keyword>
<comment type="similarity">
    <text evidence="5">Belongs to the alanine racemase family.</text>
</comment>
<evidence type="ECO:0000259" key="8">
    <source>
        <dbReference type="SMART" id="SM01005"/>
    </source>
</evidence>
<dbReference type="CDD" id="cd00430">
    <property type="entry name" value="PLPDE_III_AR"/>
    <property type="match status" value="1"/>
</dbReference>
<dbReference type="InterPro" id="IPR036565">
    <property type="entry name" value="Mur-like_cat_sf"/>
</dbReference>
<evidence type="ECO:0000256" key="5">
    <source>
        <dbReference type="HAMAP-Rule" id="MF_01201"/>
    </source>
</evidence>
<reference evidence="9 10" key="1">
    <citation type="submission" date="2020-01" db="EMBL/GenBank/DDBJ databases">
        <authorList>
            <person name="Kim M.K."/>
        </authorList>
    </citation>
    <scope>NUCLEOTIDE SEQUENCE [LARGE SCALE GENOMIC DNA]</scope>
    <source>
        <strain evidence="9 10">172606-1</strain>
    </source>
</reference>
<dbReference type="GO" id="GO:0005829">
    <property type="term" value="C:cytosol"/>
    <property type="evidence" value="ECO:0007669"/>
    <property type="project" value="TreeGrafter"/>
</dbReference>
<evidence type="ECO:0000256" key="1">
    <source>
        <dbReference type="ARBA" id="ARBA00000316"/>
    </source>
</evidence>
<feature type="active site" description="Proton acceptor; specific for L-alanine" evidence="5">
    <location>
        <position position="717"/>
    </location>
</feature>
<name>A0A6C0GPH3_9BACT</name>
<keyword evidence="9" id="KW-0436">Ligase</keyword>
<evidence type="ECO:0000313" key="10">
    <source>
        <dbReference type="Proteomes" id="UP000480178"/>
    </source>
</evidence>
<accession>A0A6C0GPH3</accession>
<dbReference type="HAMAP" id="MF_01201">
    <property type="entry name" value="Ala_racemase"/>
    <property type="match status" value="1"/>
</dbReference>
<proteinExistence type="inferred from homology"/>
<dbReference type="Gene3D" id="3.40.1390.10">
    <property type="entry name" value="MurE/MurF, N-terminal domain"/>
    <property type="match status" value="1"/>
</dbReference>
<dbReference type="InterPro" id="IPR029066">
    <property type="entry name" value="PLP-binding_barrel"/>
</dbReference>
<dbReference type="InterPro" id="IPR000821">
    <property type="entry name" value="Ala_racemase"/>
</dbReference>
<dbReference type="SMART" id="SM01005">
    <property type="entry name" value="Ala_racemase_C"/>
    <property type="match status" value="1"/>
</dbReference>
<feature type="binding site" evidence="5 7">
    <location>
        <position position="589"/>
    </location>
    <ligand>
        <name>substrate</name>
    </ligand>
</feature>
<evidence type="ECO:0000256" key="6">
    <source>
        <dbReference type="PIRSR" id="PIRSR600821-50"/>
    </source>
</evidence>
<feature type="binding site" evidence="5 7">
    <location>
        <position position="766"/>
    </location>
    <ligand>
        <name>substrate</name>
    </ligand>
</feature>
<dbReference type="InterPro" id="IPR036615">
    <property type="entry name" value="Mur_ligase_C_dom_sf"/>
</dbReference>
<comment type="pathway">
    <text evidence="5">Amino-acid biosynthesis; D-alanine biosynthesis; D-alanine from L-alanine: step 1/1.</text>
</comment>
<organism evidence="9 10">
    <name type="scientific">Rhodocytophaga rosea</name>
    <dbReference type="NCBI Taxonomy" id="2704465"/>
    <lineage>
        <taxon>Bacteria</taxon>
        <taxon>Pseudomonadati</taxon>
        <taxon>Bacteroidota</taxon>
        <taxon>Cytophagia</taxon>
        <taxon>Cytophagales</taxon>
        <taxon>Rhodocytophagaceae</taxon>
        <taxon>Rhodocytophaga</taxon>
    </lineage>
</organism>
<dbReference type="Pfam" id="PF01168">
    <property type="entry name" value="Ala_racemase_N"/>
    <property type="match status" value="1"/>
</dbReference>
<dbReference type="GO" id="GO:0030170">
    <property type="term" value="F:pyridoxal phosphate binding"/>
    <property type="evidence" value="ECO:0007669"/>
    <property type="project" value="UniProtKB-UniRule"/>
</dbReference>
<comment type="function">
    <text evidence="5">Catalyzes the interconversion of L-alanine and D-alanine. May also act on other amino acids.</text>
</comment>
<dbReference type="InterPro" id="IPR013221">
    <property type="entry name" value="Mur_ligase_cen"/>
</dbReference>
<dbReference type="GO" id="GO:0030632">
    <property type="term" value="P:D-alanine biosynthetic process"/>
    <property type="evidence" value="ECO:0007669"/>
    <property type="project" value="UniProtKB-UniRule"/>
</dbReference>
<sequence>MFTFKQTTDCIKGAVMQQHSPSTIQYLLTDSRKLITPAVSLFFAIKGGRHNGHAFIQELYNRGVRQFVIENDQIFDLTKFPEANLIKVNNSVQALQQLAACHRTGFSLPVVAITGSNGKTIVKEWLATLLAKQFNVVKSPKSYNSQIGVPLSVWQINETNTLGIFEAGISMSGEMDNLERVIRPTIGVFTNIGTAHDENFKDREQKIREKLLLFQNCLVLIYCQDHEPIHQEILLILKPEQQTFTWSRTNSQANIWLKQLSRTDSSSALLIQHKQSDFQLTIPFADDAAIENIMHCVSLMLYLEMEITEIQNRLNLLQPVSMRLELKQGINGCYLIDDTYNNDLAGLTMALDFLNLQKQRPIKTLILSDLLETGMPEAGLYQHIAQLLEDKDINRLIGIGEVISRNRKYFHLPAQFYPSTESFLQDSLYRKFSNELILLKGARTFRFENIVHKLQQKTHGTVLEINLDALAHNLNEHRRQLNSQTKIMVMVKAFAYGSGSAEVANFLQFQRIDYLAVAYADEGVILRENGIHLPIMVMNPSPETFGLLLNYRLEPELYSLTILREFIHFLKATNQSSGAHLKFDTGMHRLGFETKDLPDLIHLLQQTDKIKVTTVLSHLSAADEAKFDDFTRQQIQAFESMSESIAAVLGYMPIRHILNSAGITRFTKQQLDMVRLGIGLYGVAASASDHLGLQTVGTLKTTISQIKQVKAGETVGYSRRGKIEKDSTIATIAIGYADGFDRRLGNGVGKVWIHGKPASIVGSVCMDMTMVDITGIEATEGDEVIIFGPQHSITEIAASIGTIPYEILTGISERVKRIFFTS</sequence>
<dbReference type="SUPFAM" id="SSF53623">
    <property type="entry name" value="MurD-like peptide ligases, catalytic domain"/>
    <property type="match status" value="1"/>
</dbReference>
<keyword evidence="3 5" id="KW-0663">Pyridoxal phosphate</keyword>
<dbReference type="GO" id="GO:0005524">
    <property type="term" value="F:ATP binding"/>
    <property type="evidence" value="ECO:0007669"/>
    <property type="project" value="InterPro"/>
</dbReference>
<dbReference type="PRINTS" id="PR00992">
    <property type="entry name" value="ALARACEMASE"/>
</dbReference>
<dbReference type="InterPro" id="IPR011079">
    <property type="entry name" value="Ala_racemase_C"/>
</dbReference>
<feature type="modified residue" description="N6-(pyridoxal phosphate)lysine" evidence="5 6">
    <location>
        <position position="492"/>
    </location>
</feature>
<dbReference type="AlphaFoldDB" id="A0A6C0GPH3"/>
<dbReference type="EMBL" id="CP048222">
    <property type="protein sequence ID" value="QHT69807.1"/>
    <property type="molecule type" value="Genomic_DNA"/>
</dbReference>
<dbReference type="InterPro" id="IPR009006">
    <property type="entry name" value="Ala_racemase/Decarboxylase_C"/>
</dbReference>
<protein>
    <recommendedName>
        <fullName evidence="5">Alanine racemase</fullName>
        <ecNumber evidence="5">5.1.1.1</ecNumber>
    </recommendedName>
</protein>
<dbReference type="NCBIfam" id="NF008897">
    <property type="entry name" value="PRK11930.1"/>
    <property type="match status" value="1"/>
</dbReference>
<dbReference type="SUPFAM" id="SSF53244">
    <property type="entry name" value="MurD-like peptide ligases, peptide-binding domain"/>
    <property type="match status" value="1"/>
</dbReference>
<dbReference type="PANTHER" id="PTHR30511:SF0">
    <property type="entry name" value="ALANINE RACEMASE, CATABOLIC-RELATED"/>
    <property type="match status" value="1"/>
</dbReference>
<dbReference type="InterPro" id="IPR035911">
    <property type="entry name" value="MurE/MurF_N"/>
</dbReference>
<feature type="domain" description="Alanine racemase C-terminal" evidence="8">
    <location>
        <begin position="696"/>
        <end position="820"/>
    </location>
</feature>
<evidence type="ECO:0000256" key="3">
    <source>
        <dbReference type="ARBA" id="ARBA00022898"/>
    </source>
</evidence>